<evidence type="ECO:0008006" key="9">
    <source>
        <dbReference type="Google" id="ProtNLM"/>
    </source>
</evidence>
<feature type="transmembrane region" description="Helical" evidence="6">
    <location>
        <begin position="70"/>
        <end position="90"/>
    </location>
</feature>
<dbReference type="Pfam" id="PF03626">
    <property type="entry name" value="COX4_pro"/>
    <property type="match status" value="1"/>
</dbReference>
<evidence type="ECO:0000256" key="3">
    <source>
        <dbReference type="ARBA" id="ARBA00022692"/>
    </source>
</evidence>
<evidence type="ECO:0000256" key="5">
    <source>
        <dbReference type="ARBA" id="ARBA00023136"/>
    </source>
</evidence>
<accession>A0A7Z0VIJ1</accession>
<sequence>MTRRTAFGIRACTWVWLIMMGLTLTTYLIGQFSLGGLGVSLTVLAFALIKGQMVGDYFMGLKRIQGFWRWPVSLWLFLPGGLIGVAFTLVG</sequence>
<evidence type="ECO:0000256" key="4">
    <source>
        <dbReference type="ARBA" id="ARBA00022989"/>
    </source>
</evidence>
<keyword evidence="8" id="KW-1185">Reference proteome</keyword>
<evidence type="ECO:0000256" key="2">
    <source>
        <dbReference type="ARBA" id="ARBA00022475"/>
    </source>
</evidence>
<keyword evidence="5 6" id="KW-0472">Membrane</keyword>
<evidence type="ECO:0000256" key="6">
    <source>
        <dbReference type="SAM" id="Phobius"/>
    </source>
</evidence>
<organism evidence="7 8">
    <name type="scientific">Candidatus Thiodiazotropha endolucinida</name>
    <dbReference type="NCBI Taxonomy" id="1655433"/>
    <lineage>
        <taxon>Bacteria</taxon>
        <taxon>Pseudomonadati</taxon>
        <taxon>Pseudomonadota</taxon>
        <taxon>Gammaproteobacteria</taxon>
        <taxon>Chromatiales</taxon>
        <taxon>Sedimenticolaceae</taxon>
        <taxon>Candidatus Thiodiazotropha</taxon>
    </lineage>
</organism>
<dbReference type="AlphaFoldDB" id="A0A7Z0VIJ1"/>
<evidence type="ECO:0000256" key="1">
    <source>
        <dbReference type="ARBA" id="ARBA00004651"/>
    </source>
</evidence>
<keyword evidence="2" id="KW-1003">Cell membrane</keyword>
<evidence type="ECO:0000313" key="7">
    <source>
        <dbReference type="EMBL" id="ODJ85911.1"/>
    </source>
</evidence>
<protein>
    <recommendedName>
        <fullName evidence="9">O-succinylhomoserine sulfhydrylase</fullName>
    </recommendedName>
</protein>
<keyword evidence="3 6" id="KW-0812">Transmembrane</keyword>
<comment type="caution">
    <text evidence="7">The sequence shown here is derived from an EMBL/GenBank/DDBJ whole genome shotgun (WGS) entry which is preliminary data.</text>
</comment>
<dbReference type="RefSeq" id="WP_069128200.1">
    <property type="nucleotide sequence ID" value="NZ_MARB01000032.1"/>
</dbReference>
<feature type="transmembrane region" description="Helical" evidence="6">
    <location>
        <begin position="7"/>
        <end position="26"/>
    </location>
</feature>
<dbReference type="InterPro" id="IPR005171">
    <property type="entry name" value="Cyt_c_oxidase_su4_prok"/>
</dbReference>
<name>A0A7Z0VIJ1_9GAMM</name>
<gene>
    <name evidence="7" type="ORF">CODIS_38850</name>
</gene>
<proteinExistence type="predicted"/>
<reference evidence="7 8" key="1">
    <citation type="submission" date="2016-06" db="EMBL/GenBank/DDBJ databases">
        <title>Genome sequence of endosymbiont of Candidatus Endolucinida thiodiazotropha.</title>
        <authorList>
            <person name="Poehlein A."/>
            <person name="Koenig S."/>
            <person name="Heiden S.E."/>
            <person name="Thuermer A."/>
            <person name="Voget S."/>
            <person name="Daniel R."/>
            <person name="Markert S."/>
            <person name="Gros O."/>
            <person name="Schweder T."/>
        </authorList>
    </citation>
    <scope>NUCLEOTIDE SEQUENCE [LARGE SCALE GENOMIC DNA]</scope>
    <source>
        <strain evidence="7 8">COS</strain>
    </source>
</reference>
<dbReference type="EMBL" id="MARB01000032">
    <property type="protein sequence ID" value="ODJ85911.1"/>
    <property type="molecule type" value="Genomic_DNA"/>
</dbReference>
<dbReference type="Proteomes" id="UP000094769">
    <property type="component" value="Unassembled WGS sequence"/>
</dbReference>
<comment type="subcellular location">
    <subcellularLocation>
        <location evidence="1">Cell membrane</location>
        <topology evidence="1">Multi-pass membrane protein</topology>
    </subcellularLocation>
</comment>
<keyword evidence="4 6" id="KW-1133">Transmembrane helix</keyword>
<evidence type="ECO:0000313" key="8">
    <source>
        <dbReference type="Proteomes" id="UP000094769"/>
    </source>
</evidence>
<dbReference type="GO" id="GO:0005886">
    <property type="term" value="C:plasma membrane"/>
    <property type="evidence" value="ECO:0007669"/>
    <property type="project" value="UniProtKB-SubCell"/>
</dbReference>
<dbReference type="OrthoDB" id="5801894at2"/>